<feature type="signal peptide" evidence="2">
    <location>
        <begin position="1"/>
        <end position="16"/>
    </location>
</feature>
<dbReference type="EMBL" id="KZ857411">
    <property type="protein sequence ID" value="RDX48536.1"/>
    <property type="molecule type" value="Genomic_DNA"/>
</dbReference>
<evidence type="ECO:0000313" key="3">
    <source>
        <dbReference type="EMBL" id="RDX48536.1"/>
    </source>
</evidence>
<organism evidence="3 4">
    <name type="scientific">Lentinus brumalis</name>
    <dbReference type="NCBI Taxonomy" id="2498619"/>
    <lineage>
        <taxon>Eukaryota</taxon>
        <taxon>Fungi</taxon>
        <taxon>Dikarya</taxon>
        <taxon>Basidiomycota</taxon>
        <taxon>Agaricomycotina</taxon>
        <taxon>Agaricomycetes</taxon>
        <taxon>Polyporales</taxon>
        <taxon>Polyporaceae</taxon>
        <taxon>Lentinus</taxon>
    </lineage>
</organism>
<evidence type="ECO:0000256" key="2">
    <source>
        <dbReference type="SAM" id="SignalP"/>
    </source>
</evidence>
<reference evidence="3 4" key="1">
    <citation type="journal article" date="2018" name="Biotechnol. Biofuels">
        <title>Integrative visual omics of the white-rot fungus Polyporus brumalis exposes the biotechnological potential of its oxidative enzymes for delignifying raw plant biomass.</title>
        <authorList>
            <person name="Miyauchi S."/>
            <person name="Rancon A."/>
            <person name="Drula E."/>
            <person name="Hage H."/>
            <person name="Chaduli D."/>
            <person name="Favel A."/>
            <person name="Grisel S."/>
            <person name="Henrissat B."/>
            <person name="Herpoel-Gimbert I."/>
            <person name="Ruiz-Duenas F.J."/>
            <person name="Chevret D."/>
            <person name="Hainaut M."/>
            <person name="Lin J."/>
            <person name="Wang M."/>
            <person name="Pangilinan J."/>
            <person name="Lipzen A."/>
            <person name="Lesage-Meessen L."/>
            <person name="Navarro D."/>
            <person name="Riley R."/>
            <person name="Grigoriev I.V."/>
            <person name="Zhou S."/>
            <person name="Raouche S."/>
            <person name="Rosso M.N."/>
        </authorList>
    </citation>
    <scope>NUCLEOTIDE SEQUENCE [LARGE SCALE GENOMIC DNA]</scope>
    <source>
        <strain evidence="3 4">BRFM 1820</strain>
    </source>
</reference>
<evidence type="ECO:0000313" key="4">
    <source>
        <dbReference type="Proteomes" id="UP000256964"/>
    </source>
</evidence>
<gene>
    <name evidence="3" type="ORF">OH76DRAFT_659694</name>
</gene>
<feature type="region of interest" description="Disordered" evidence="1">
    <location>
        <begin position="86"/>
        <end position="107"/>
    </location>
</feature>
<keyword evidence="2" id="KW-0732">Signal</keyword>
<name>A0A371D7L3_9APHY</name>
<proteinExistence type="predicted"/>
<dbReference type="AlphaFoldDB" id="A0A371D7L3"/>
<feature type="compositionally biased region" description="Basic and acidic residues" evidence="1">
    <location>
        <begin position="87"/>
        <end position="107"/>
    </location>
</feature>
<feature type="chain" id="PRO_5016802422" evidence="2">
    <location>
        <begin position="17"/>
        <end position="107"/>
    </location>
</feature>
<dbReference type="Proteomes" id="UP000256964">
    <property type="component" value="Unassembled WGS sequence"/>
</dbReference>
<keyword evidence="4" id="KW-1185">Reference proteome</keyword>
<protein>
    <submittedName>
        <fullName evidence="3">Uncharacterized protein</fullName>
    </submittedName>
</protein>
<evidence type="ECO:0000256" key="1">
    <source>
        <dbReference type="SAM" id="MobiDB-lite"/>
    </source>
</evidence>
<accession>A0A371D7L3</accession>
<sequence>MSVVLLRGLLTSVTIGYYRPAAVVEGRAQNYYSLCILGDLTPSVVLQYLAATPREAYQRTAMESHVSYVPIDIMFYFLLLCCTSPTPRRDESHSSPIRLESEQLRKP</sequence>